<sequence length="228" mass="26818">MGLKVEGHEDIIVARSEKGVYFVAFDGCWSSEKWWLRVWILNESCGQMEWSLKHEKDLKHMLPRQCFRGRVKWILEDINYKLFRASSSTEVNNRATTEEKFEWNSDGDAEGKDMVDRVENKLELNSNNDSALNYGGAVEDHYGDESRYDRFCLRDIELLGIHPYKEIVFLSASRQTCLAYHLNDSKIEELGKIYPKEYESFKMLVNEMEIIRSFPYTPCWIEEFPGNN</sequence>
<accession>A0ACD5YKD5</accession>
<evidence type="ECO:0000313" key="1">
    <source>
        <dbReference type="EnsemblPlants" id="AVESA.00010b.r2.5DG0993400.1.CDS.1"/>
    </source>
</evidence>
<dbReference type="Proteomes" id="UP001732700">
    <property type="component" value="Chromosome 5D"/>
</dbReference>
<protein>
    <submittedName>
        <fullName evidence="1">Uncharacterized protein</fullName>
    </submittedName>
</protein>
<reference evidence="1" key="1">
    <citation type="submission" date="2021-05" db="EMBL/GenBank/DDBJ databases">
        <authorList>
            <person name="Scholz U."/>
            <person name="Mascher M."/>
            <person name="Fiebig A."/>
        </authorList>
    </citation>
    <scope>NUCLEOTIDE SEQUENCE [LARGE SCALE GENOMIC DNA]</scope>
</reference>
<proteinExistence type="predicted"/>
<dbReference type="EnsemblPlants" id="AVESA.00010b.r2.5DG0993400.1">
    <property type="protein sequence ID" value="AVESA.00010b.r2.5DG0993400.1.CDS.1"/>
    <property type="gene ID" value="AVESA.00010b.r2.5DG0993400"/>
</dbReference>
<organism evidence="1 2">
    <name type="scientific">Avena sativa</name>
    <name type="common">Oat</name>
    <dbReference type="NCBI Taxonomy" id="4498"/>
    <lineage>
        <taxon>Eukaryota</taxon>
        <taxon>Viridiplantae</taxon>
        <taxon>Streptophyta</taxon>
        <taxon>Embryophyta</taxon>
        <taxon>Tracheophyta</taxon>
        <taxon>Spermatophyta</taxon>
        <taxon>Magnoliopsida</taxon>
        <taxon>Liliopsida</taxon>
        <taxon>Poales</taxon>
        <taxon>Poaceae</taxon>
        <taxon>BOP clade</taxon>
        <taxon>Pooideae</taxon>
        <taxon>Poodae</taxon>
        <taxon>Poeae</taxon>
        <taxon>Poeae Chloroplast Group 1 (Aveneae type)</taxon>
        <taxon>Aveninae</taxon>
        <taxon>Avena</taxon>
    </lineage>
</organism>
<name>A0ACD5YKD5_AVESA</name>
<keyword evidence="2" id="KW-1185">Reference proteome</keyword>
<reference evidence="1" key="2">
    <citation type="submission" date="2025-09" db="UniProtKB">
        <authorList>
            <consortium name="EnsemblPlants"/>
        </authorList>
    </citation>
    <scope>IDENTIFICATION</scope>
</reference>
<evidence type="ECO:0000313" key="2">
    <source>
        <dbReference type="Proteomes" id="UP001732700"/>
    </source>
</evidence>